<dbReference type="Pfam" id="PF05685">
    <property type="entry name" value="Uma2"/>
    <property type="match status" value="1"/>
</dbReference>
<dbReference type="InterPro" id="IPR012296">
    <property type="entry name" value="Nuclease_put_TT1808"/>
</dbReference>
<evidence type="ECO:0000313" key="3">
    <source>
        <dbReference type="EMBL" id="QDT39078.1"/>
    </source>
</evidence>
<name>A0A517R5B0_9PLAN</name>
<feature type="region of interest" description="Disordered" evidence="1">
    <location>
        <begin position="1"/>
        <end position="20"/>
    </location>
</feature>
<dbReference type="Proteomes" id="UP000317318">
    <property type="component" value="Chromosome"/>
</dbReference>
<dbReference type="OrthoDB" id="9789502at2"/>
<reference evidence="3 4" key="1">
    <citation type="submission" date="2019-02" db="EMBL/GenBank/DDBJ databases">
        <title>Deep-cultivation of Planctomycetes and their phenomic and genomic characterization uncovers novel biology.</title>
        <authorList>
            <person name="Wiegand S."/>
            <person name="Jogler M."/>
            <person name="Boedeker C."/>
            <person name="Pinto D."/>
            <person name="Vollmers J."/>
            <person name="Rivas-Marin E."/>
            <person name="Kohn T."/>
            <person name="Peeters S.H."/>
            <person name="Heuer A."/>
            <person name="Rast P."/>
            <person name="Oberbeckmann S."/>
            <person name="Bunk B."/>
            <person name="Jeske O."/>
            <person name="Meyerdierks A."/>
            <person name="Storesund J.E."/>
            <person name="Kallscheuer N."/>
            <person name="Luecker S."/>
            <person name="Lage O.M."/>
            <person name="Pohl T."/>
            <person name="Merkel B.J."/>
            <person name="Hornburger P."/>
            <person name="Mueller R.-W."/>
            <person name="Bruemmer F."/>
            <person name="Labrenz M."/>
            <person name="Spormann A.M."/>
            <person name="Op den Camp H."/>
            <person name="Overmann J."/>
            <person name="Amann R."/>
            <person name="Jetten M.S.M."/>
            <person name="Mascher T."/>
            <person name="Medema M.H."/>
            <person name="Devos D.P."/>
            <person name="Kaster A.-K."/>
            <person name="Ovreas L."/>
            <person name="Rohde M."/>
            <person name="Galperin M.Y."/>
            <person name="Jogler C."/>
        </authorList>
    </citation>
    <scope>NUCLEOTIDE SEQUENCE [LARGE SCALE GENOMIC DNA]</scope>
    <source>
        <strain evidence="3 4">Pan189</strain>
    </source>
</reference>
<sequence length="211" mass="23613">MPASAKLETSTSSAPPDDGSRAVRFTVEQYQRMIDAGVFDSDRRVELLRGRIVRMPAMQNPHWFLLHHVEKLINGLLPSGYFTSEQAPIVFDDSEPEPDVGVIRGLLTDYRESKPRASDAAMLIEIASRSLLSDRRDKGPIYASGSVPEYWIVNAIDRSVEVYRDPKASVSAIAADYQQRTTYRDSDPIPFQLDGKDIATIRCDELIPLAD</sequence>
<dbReference type="PANTHER" id="PTHR35400:SF1">
    <property type="entry name" value="SLR1083 PROTEIN"/>
    <property type="match status" value="1"/>
</dbReference>
<dbReference type="InterPro" id="IPR011335">
    <property type="entry name" value="Restrct_endonuc-II-like"/>
</dbReference>
<dbReference type="InterPro" id="IPR008538">
    <property type="entry name" value="Uma2"/>
</dbReference>
<dbReference type="CDD" id="cd06260">
    <property type="entry name" value="DUF820-like"/>
    <property type="match status" value="1"/>
</dbReference>
<dbReference type="Gene3D" id="3.90.1570.10">
    <property type="entry name" value="tt1808, chain A"/>
    <property type="match status" value="1"/>
</dbReference>
<proteinExistence type="predicted"/>
<dbReference type="EMBL" id="CP036268">
    <property type="protein sequence ID" value="QDT39078.1"/>
    <property type="molecule type" value="Genomic_DNA"/>
</dbReference>
<accession>A0A517R5B0</accession>
<protein>
    <recommendedName>
        <fullName evidence="2">Putative restriction endonuclease domain-containing protein</fullName>
    </recommendedName>
</protein>
<dbReference type="RefSeq" id="WP_145365250.1">
    <property type="nucleotide sequence ID" value="NZ_CP036268.1"/>
</dbReference>
<dbReference type="KEGG" id="svp:Pan189_34800"/>
<dbReference type="PANTHER" id="PTHR35400">
    <property type="entry name" value="SLR1083 PROTEIN"/>
    <property type="match status" value="1"/>
</dbReference>
<gene>
    <name evidence="3" type="ORF">Pan189_34800</name>
</gene>
<dbReference type="AlphaFoldDB" id="A0A517R5B0"/>
<feature type="domain" description="Putative restriction endonuclease" evidence="2">
    <location>
        <begin position="27"/>
        <end position="169"/>
    </location>
</feature>
<evidence type="ECO:0000256" key="1">
    <source>
        <dbReference type="SAM" id="MobiDB-lite"/>
    </source>
</evidence>
<evidence type="ECO:0000313" key="4">
    <source>
        <dbReference type="Proteomes" id="UP000317318"/>
    </source>
</evidence>
<evidence type="ECO:0000259" key="2">
    <source>
        <dbReference type="Pfam" id="PF05685"/>
    </source>
</evidence>
<dbReference type="SUPFAM" id="SSF52980">
    <property type="entry name" value="Restriction endonuclease-like"/>
    <property type="match status" value="1"/>
</dbReference>
<keyword evidence="4" id="KW-1185">Reference proteome</keyword>
<organism evidence="3 4">
    <name type="scientific">Stratiformator vulcanicus</name>
    <dbReference type="NCBI Taxonomy" id="2527980"/>
    <lineage>
        <taxon>Bacteria</taxon>
        <taxon>Pseudomonadati</taxon>
        <taxon>Planctomycetota</taxon>
        <taxon>Planctomycetia</taxon>
        <taxon>Planctomycetales</taxon>
        <taxon>Planctomycetaceae</taxon>
        <taxon>Stratiformator</taxon>
    </lineage>
</organism>